<organism evidence="1 2">
    <name type="scientific">Favolaschia claudopus</name>
    <dbReference type="NCBI Taxonomy" id="2862362"/>
    <lineage>
        <taxon>Eukaryota</taxon>
        <taxon>Fungi</taxon>
        <taxon>Dikarya</taxon>
        <taxon>Basidiomycota</taxon>
        <taxon>Agaricomycotina</taxon>
        <taxon>Agaricomycetes</taxon>
        <taxon>Agaricomycetidae</taxon>
        <taxon>Agaricales</taxon>
        <taxon>Marasmiineae</taxon>
        <taxon>Mycenaceae</taxon>
        <taxon>Favolaschia</taxon>
    </lineage>
</organism>
<dbReference type="EMBL" id="JAWWNJ010000014">
    <property type="protein sequence ID" value="KAK7040993.1"/>
    <property type="molecule type" value="Genomic_DNA"/>
</dbReference>
<name>A0AAW0CQ37_9AGAR</name>
<evidence type="ECO:0000313" key="1">
    <source>
        <dbReference type="EMBL" id="KAK7040993.1"/>
    </source>
</evidence>
<sequence length="961" mass="109745">MDVDMLLNPPEMSQPLSRVLRIDSLLNPDKALVDVLPLINDLELSLLDRSSLLVPLEIHNHLKLAVDHIRLSNPPLRSTPNPRQNQNPPTLSFTAVNSSLAEVIKTEHNIKLNRETVLETLYHYPVGTWSNPILGVAYSRGAPRGQSVAGKEVKTRVLVDSVTGEKVPCVISHSTCQGCKVCPLSDMEALALPHTSANRTDVKERLLNDREYRQESSSPSKDVFLRTLAFLTALQKLGCSRPLSEETFLLSTEEEERKTRDIYLHQIQRGYRMREGICEGRLIFERDDEDRPFICCEHYIPGTSKDHFHDLSIGNGSYDVEYIEACMTGDLEEATRIEEEARDCGYGPLIECTTVANFSTQKAYCPVPHRSDTEESLIQPLLEHMPCTSKFRVYEPVSDVRSTCPFILLVTSGEHTHPVPLPTKTPPRIRSQLFALLEEMDEDLPDLTPRRLLRHPILKAFLSKALPNVLNPTLADWHVSLANRSHLKSYIKQARELHYPFGTGWHGVVSLKAHQDENLPKESHYIRRILAIDHGPASIDEEEEEELGGLKTKDDRLRIIICMTPEASRRLIRSGRYLQSDIGFRRIVGFKEFEVASMDRDANTSLIFLRIFLNRMSATAHQRVFEEIEAIVYEDTGKHLRWHHLHASQPDVGYDCMILSWVGDQHRGQAKGLGLHLQKLASRMPIKSDMYQPERNLQDLSPYEHLHRIFRVCVVHYFRLVKLCATTEQVRWLMRSLVCMEHPDWDGTLESIRELGGKPAQDWLQNKLSSGFVFEGICWEKSFMPRSIWEAGDSNSNLIETVHRDANREGVQCTLLGGLKKGQSFDRMKTITLQTFESFGITPTYRTGHPSENALMNLKRRDNQTHKQIVAEDAKIHSWNHKLQTAVDNVAKARRAIESKQRQFETTQDPSKRLKLREEIEKKQRAECKSQDAFQKVWAGRSALERLGSGRVSLLDLPIID</sequence>
<protein>
    <submittedName>
        <fullName evidence="1">Uncharacterized protein</fullName>
    </submittedName>
</protein>
<reference evidence="1 2" key="1">
    <citation type="journal article" date="2024" name="J Genomics">
        <title>Draft genome sequencing and assembly of Favolaschia claudopus CIRM-BRFM 2984 isolated from oak limbs.</title>
        <authorList>
            <person name="Navarro D."/>
            <person name="Drula E."/>
            <person name="Chaduli D."/>
            <person name="Cazenave R."/>
            <person name="Ahrendt S."/>
            <person name="Wang J."/>
            <person name="Lipzen A."/>
            <person name="Daum C."/>
            <person name="Barry K."/>
            <person name="Grigoriev I.V."/>
            <person name="Favel A."/>
            <person name="Rosso M.N."/>
            <person name="Martin F."/>
        </authorList>
    </citation>
    <scope>NUCLEOTIDE SEQUENCE [LARGE SCALE GENOMIC DNA]</scope>
    <source>
        <strain evidence="1 2">CIRM-BRFM 2984</strain>
    </source>
</reference>
<accession>A0AAW0CQ37</accession>
<proteinExistence type="predicted"/>
<dbReference type="Proteomes" id="UP001362999">
    <property type="component" value="Unassembled WGS sequence"/>
</dbReference>
<comment type="caution">
    <text evidence="1">The sequence shown here is derived from an EMBL/GenBank/DDBJ whole genome shotgun (WGS) entry which is preliminary data.</text>
</comment>
<evidence type="ECO:0000313" key="2">
    <source>
        <dbReference type="Proteomes" id="UP001362999"/>
    </source>
</evidence>
<dbReference type="AlphaFoldDB" id="A0AAW0CQ37"/>
<keyword evidence="2" id="KW-1185">Reference proteome</keyword>
<gene>
    <name evidence="1" type="ORF">R3P38DRAFT_3309956</name>
</gene>